<evidence type="ECO:0000256" key="2">
    <source>
        <dbReference type="ARBA" id="ARBA00005262"/>
    </source>
</evidence>
<proteinExistence type="inferred from homology"/>
<feature type="transmembrane region" description="Helical" evidence="7">
    <location>
        <begin position="165"/>
        <end position="185"/>
    </location>
</feature>
<organism evidence="8 9">
    <name type="scientific">Powellomyces hirtus</name>
    <dbReference type="NCBI Taxonomy" id="109895"/>
    <lineage>
        <taxon>Eukaryota</taxon>
        <taxon>Fungi</taxon>
        <taxon>Fungi incertae sedis</taxon>
        <taxon>Chytridiomycota</taxon>
        <taxon>Chytridiomycota incertae sedis</taxon>
        <taxon>Chytridiomycetes</taxon>
        <taxon>Spizellomycetales</taxon>
        <taxon>Powellomycetaceae</taxon>
        <taxon>Powellomyces</taxon>
    </lineage>
</organism>
<reference evidence="8 9" key="1">
    <citation type="journal article" date="2019" name="Sci. Rep.">
        <title>Comparative genomics of chytrid fungi reveal insights into the obligate biotrophic and pathogenic lifestyle of Synchytrium endobioticum.</title>
        <authorList>
            <person name="van de Vossenberg B.T.L.H."/>
            <person name="Warris S."/>
            <person name="Nguyen H.D.T."/>
            <person name="van Gent-Pelzer M.P.E."/>
            <person name="Joly D.L."/>
            <person name="van de Geest H.C."/>
            <person name="Bonants P.J.M."/>
            <person name="Smith D.S."/>
            <person name="Levesque C.A."/>
            <person name="van der Lee T.A.J."/>
        </authorList>
    </citation>
    <scope>NUCLEOTIDE SEQUENCE [LARGE SCALE GENOMIC DNA]</scope>
    <source>
        <strain evidence="8 9">CBS 809.83</strain>
    </source>
</reference>
<dbReference type="InterPro" id="IPR003370">
    <property type="entry name" value="Chromate_transpt"/>
</dbReference>
<evidence type="ECO:0000313" key="9">
    <source>
        <dbReference type="Proteomes" id="UP000318582"/>
    </source>
</evidence>
<evidence type="ECO:0000256" key="1">
    <source>
        <dbReference type="ARBA" id="ARBA00004651"/>
    </source>
</evidence>
<evidence type="ECO:0000256" key="6">
    <source>
        <dbReference type="ARBA" id="ARBA00023136"/>
    </source>
</evidence>
<dbReference type="InterPro" id="IPR014047">
    <property type="entry name" value="Chr_Tranpt_l_chain"/>
</dbReference>
<dbReference type="EMBL" id="QEAQ01000031">
    <property type="protein sequence ID" value="TPX58873.1"/>
    <property type="molecule type" value="Genomic_DNA"/>
</dbReference>
<comment type="caution">
    <text evidence="8">The sequence shown here is derived from an EMBL/GenBank/DDBJ whole genome shotgun (WGS) entry which is preliminary data.</text>
</comment>
<feature type="transmembrane region" description="Helical" evidence="7">
    <location>
        <begin position="140"/>
        <end position="158"/>
    </location>
</feature>
<evidence type="ECO:0000256" key="4">
    <source>
        <dbReference type="ARBA" id="ARBA00022692"/>
    </source>
</evidence>
<feature type="transmembrane region" description="Helical" evidence="7">
    <location>
        <begin position="334"/>
        <end position="354"/>
    </location>
</feature>
<keyword evidence="3" id="KW-1003">Cell membrane</keyword>
<dbReference type="PANTHER" id="PTHR33567">
    <property type="entry name" value="CHROMATE ION TRANSPORTER (EUROFUNG)"/>
    <property type="match status" value="1"/>
</dbReference>
<comment type="subcellular location">
    <subcellularLocation>
        <location evidence="1">Cell membrane</location>
        <topology evidence="1">Multi-pass membrane protein</topology>
    </subcellularLocation>
</comment>
<dbReference type="GO" id="GO:0005886">
    <property type="term" value="C:plasma membrane"/>
    <property type="evidence" value="ECO:0007669"/>
    <property type="project" value="UniProtKB-SubCell"/>
</dbReference>
<feature type="transmembrane region" description="Helical" evidence="7">
    <location>
        <begin position="270"/>
        <end position="291"/>
    </location>
</feature>
<keyword evidence="6 7" id="KW-0472">Membrane</keyword>
<evidence type="ECO:0000313" key="8">
    <source>
        <dbReference type="EMBL" id="TPX58873.1"/>
    </source>
</evidence>
<keyword evidence="9" id="KW-1185">Reference proteome</keyword>
<feature type="transmembrane region" description="Helical" evidence="7">
    <location>
        <begin position="303"/>
        <end position="327"/>
    </location>
</feature>
<dbReference type="GO" id="GO:0015109">
    <property type="term" value="F:chromate transmembrane transporter activity"/>
    <property type="evidence" value="ECO:0007669"/>
    <property type="project" value="InterPro"/>
</dbReference>
<feature type="transmembrane region" description="Helical" evidence="7">
    <location>
        <begin position="374"/>
        <end position="395"/>
    </location>
</feature>
<comment type="similarity">
    <text evidence="2">Belongs to the chromate ion transporter (CHR) (TC 2.A.51) family.</text>
</comment>
<sequence length="457" mass="48657">MGGDSELFSASYITFGGPPAHIAILHEMFVVEKKWLSEEMFAELLGISSALPGPASTQLAYTVALIRDGLIPAIWAFFIWSVPGGIIMTVFGLLIGGHSENKALPQPVLFLENGLASSAVALDALAAYNLSNKICIDTSIVTKIITAVAAALTVIFTTEPWLMPSLMAFGGLTTYGIHLFTVYIANDEQSRIVEADESAVEISVHEPLLPNETPSNPQSSSPTMEDPEIYFSLSMRTGIASVAIWAVLFLGATLLRSLASNRYLQIFGTFYYVGSVIFGGGTVVTPLLYSYVVKPGWASSSDFLLGLAIINTLPGPNFNFAAFCGAISLRSKGIFPAMIGALLAWIGMFTPGLLIKKGVLPLWKQYRGFPTMQIVFRGVNAAVVGLVLAATYLLSQRAISIANGGDTVGPLPVGKYPLYVALVGITFVTGGFLKVPAPYMIFAGGIVGILDWFVTAS</sequence>
<dbReference type="Pfam" id="PF02417">
    <property type="entry name" value="Chromate_transp"/>
    <property type="match status" value="2"/>
</dbReference>
<evidence type="ECO:0008006" key="10">
    <source>
        <dbReference type="Google" id="ProtNLM"/>
    </source>
</evidence>
<dbReference type="PIRSF" id="PIRSF004810">
    <property type="entry name" value="ChrA"/>
    <property type="match status" value="1"/>
</dbReference>
<evidence type="ECO:0000256" key="7">
    <source>
        <dbReference type="SAM" id="Phobius"/>
    </source>
</evidence>
<gene>
    <name evidence="8" type="ORF">PhCBS80983_g02850</name>
</gene>
<feature type="transmembrane region" description="Helical" evidence="7">
    <location>
        <begin position="73"/>
        <end position="96"/>
    </location>
</feature>
<evidence type="ECO:0000256" key="5">
    <source>
        <dbReference type="ARBA" id="ARBA00022989"/>
    </source>
</evidence>
<keyword evidence="5 7" id="KW-1133">Transmembrane helix</keyword>
<dbReference type="PANTHER" id="PTHR33567:SF3">
    <property type="entry name" value="CHROMATE ION TRANSPORTER (EUROFUNG)"/>
    <property type="match status" value="1"/>
</dbReference>
<evidence type="ECO:0000256" key="3">
    <source>
        <dbReference type="ARBA" id="ARBA00022475"/>
    </source>
</evidence>
<protein>
    <recommendedName>
        <fullName evidence="10">Chromate transporter</fullName>
    </recommendedName>
</protein>
<feature type="transmembrane region" description="Helical" evidence="7">
    <location>
        <begin position="416"/>
        <end position="433"/>
    </location>
</feature>
<dbReference type="STRING" id="109895.A0A507E480"/>
<dbReference type="Proteomes" id="UP000318582">
    <property type="component" value="Unassembled WGS sequence"/>
</dbReference>
<accession>A0A507E480</accession>
<feature type="transmembrane region" description="Helical" evidence="7">
    <location>
        <begin position="439"/>
        <end position="456"/>
    </location>
</feature>
<feature type="transmembrane region" description="Helical" evidence="7">
    <location>
        <begin position="238"/>
        <end position="258"/>
    </location>
</feature>
<dbReference type="AlphaFoldDB" id="A0A507E480"/>
<name>A0A507E480_9FUNG</name>
<keyword evidence="4 7" id="KW-0812">Transmembrane</keyword>